<name>A0AAN8WGZ7_HALRR</name>
<evidence type="ECO:0000313" key="3">
    <source>
        <dbReference type="Proteomes" id="UP001381693"/>
    </source>
</evidence>
<keyword evidence="1" id="KW-1133">Transmembrane helix</keyword>
<keyword evidence="1" id="KW-0812">Transmembrane</keyword>
<keyword evidence="3" id="KW-1185">Reference proteome</keyword>
<proteinExistence type="predicted"/>
<feature type="non-terminal residue" evidence="2">
    <location>
        <position position="83"/>
    </location>
</feature>
<gene>
    <name evidence="2" type="ORF">SK128_027638</name>
</gene>
<evidence type="ECO:0000256" key="1">
    <source>
        <dbReference type="SAM" id="Phobius"/>
    </source>
</evidence>
<accession>A0AAN8WGZ7</accession>
<feature type="transmembrane region" description="Helical" evidence="1">
    <location>
        <begin position="57"/>
        <end position="77"/>
    </location>
</feature>
<comment type="caution">
    <text evidence="2">The sequence shown here is derived from an EMBL/GenBank/DDBJ whole genome shotgun (WGS) entry which is preliminary data.</text>
</comment>
<feature type="non-terminal residue" evidence="2">
    <location>
        <position position="1"/>
    </location>
</feature>
<feature type="transmembrane region" description="Helical" evidence="1">
    <location>
        <begin position="12"/>
        <end position="31"/>
    </location>
</feature>
<organism evidence="2 3">
    <name type="scientific">Halocaridina rubra</name>
    <name type="common">Hawaiian red shrimp</name>
    <dbReference type="NCBI Taxonomy" id="373956"/>
    <lineage>
        <taxon>Eukaryota</taxon>
        <taxon>Metazoa</taxon>
        <taxon>Ecdysozoa</taxon>
        <taxon>Arthropoda</taxon>
        <taxon>Crustacea</taxon>
        <taxon>Multicrustacea</taxon>
        <taxon>Malacostraca</taxon>
        <taxon>Eumalacostraca</taxon>
        <taxon>Eucarida</taxon>
        <taxon>Decapoda</taxon>
        <taxon>Pleocyemata</taxon>
        <taxon>Caridea</taxon>
        <taxon>Atyoidea</taxon>
        <taxon>Atyidae</taxon>
        <taxon>Halocaridina</taxon>
    </lineage>
</organism>
<dbReference type="EMBL" id="JAXCGZ010023767">
    <property type="protein sequence ID" value="KAK7006058.1"/>
    <property type="molecule type" value="Genomic_DNA"/>
</dbReference>
<dbReference type="AlphaFoldDB" id="A0AAN8WGZ7"/>
<reference evidence="2 3" key="1">
    <citation type="submission" date="2023-11" db="EMBL/GenBank/DDBJ databases">
        <title>Halocaridina rubra genome assembly.</title>
        <authorList>
            <person name="Smith C."/>
        </authorList>
    </citation>
    <scope>NUCLEOTIDE SEQUENCE [LARGE SCALE GENOMIC DNA]</scope>
    <source>
        <strain evidence="2">EP-1</strain>
        <tissue evidence="2">Whole</tissue>
    </source>
</reference>
<dbReference type="Proteomes" id="UP001381693">
    <property type="component" value="Unassembled WGS sequence"/>
</dbReference>
<protein>
    <submittedName>
        <fullName evidence="2">Uncharacterized protein</fullName>
    </submittedName>
</protein>
<evidence type="ECO:0000313" key="2">
    <source>
        <dbReference type="EMBL" id="KAK7006058.1"/>
    </source>
</evidence>
<keyword evidence="1" id="KW-0472">Membrane</keyword>
<sequence>WFPRRKGLINGLIVGGFGLGAIVSTNIQTYYLNPDNVSPDSDGYFTNDAVLDRVPTLFLVIGFAYILVEYGCCVLISKPDENV</sequence>